<proteinExistence type="predicted"/>
<evidence type="ECO:0000313" key="4">
    <source>
        <dbReference type="Proteomes" id="UP000177528"/>
    </source>
</evidence>
<dbReference type="SUPFAM" id="SSF56281">
    <property type="entry name" value="Metallo-hydrolase/oxidoreductase"/>
    <property type="match status" value="1"/>
</dbReference>
<organism evidence="3 4">
    <name type="scientific">Candidatus Andersenbacteria bacterium RIFCSPHIGHO2_12_FULL_45_11</name>
    <dbReference type="NCBI Taxonomy" id="1797281"/>
    <lineage>
        <taxon>Bacteria</taxon>
        <taxon>Candidatus Anderseniibacteriota</taxon>
    </lineage>
</organism>
<comment type="caution">
    <text evidence="3">The sequence shown here is derived from an EMBL/GenBank/DDBJ whole genome shotgun (WGS) entry which is preliminary data.</text>
</comment>
<dbReference type="PANTHER" id="PTHR30619">
    <property type="entry name" value="DNA INTERNALIZATION/COMPETENCE PROTEIN COMEC/REC2"/>
    <property type="match status" value="1"/>
</dbReference>
<gene>
    <name evidence="3" type="ORF">A3D99_02750</name>
</gene>
<evidence type="ECO:0000259" key="2">
    <source>
        <dbReference type="Pfam" id="PF00753"/>
    </source>
</evidence>
<dbReference type="Gene3D" id="3.60.15.10">
    <property type="entry name" value="Ribonuclease Z/Hydroxyacylglutathione hydrolase-like"/>
    <property type="match status" value="1"/>
</dbReference>
<feature type="transmembrane region" description="Helical" evidence="1">
    <location>
        <begin position="6"/>
        <end position="26"/>
    </location>
</feature>
<dbReference type="InterPro" id="IPR036866">
    <property type="entry name" value="RibonucZ/Hydroxyglut_hydro"/>
</dbReference>
<dbReference type="EMBL" id="MHHR01000014">
    <property type="protein sequence ID" value="OGY34407.1"/>
    <property type="molecule type" value="Genomic_DNA"/>
</dbReference>
<dbReference type="InterPro" id="IPR052159">
    <property type="entry name" value="Competence_DNA_uptake"/>
</dbReference>
<keyword evidence="1" id="KW-1133">Transmembrane helix</keyword>
<keyword evidence="1" id="KW-0812">Transmembrane</keyword>
<dbReference type="Pfam" id="PF00753">
    <property type="entry name" value="Lactamase_B"/>
    <property type="match status" value="1"/>
</dbReference>
<evidence type="ECO:0000313" key="3">
    <source>
        <dbReference type="EMBL" id="OGY34407.1"/>
    </source>
</evidence>
<dbReference type="PANTHER" id="PTHR30619:SF1">
    <property type="entry name" value="RECOMBINATION PROTEIN 2"/>
    <property type="match status" value="1"/>
</dbReference>
<name>A0A1G1X4Z5_9BACT</name>
<feature type="domain" description="Metallo-beta-lactamase" evidence="2">
    <location>
        <begin position="34"/>
        <end position="234"/>
    </location>
</feature>
<keyword evidence="1" id="KW-0472">Membrane</keyword>
<dbReference type="InterPro" id="IPR035681">
    <property type="entry name" value="ComA-like_MBL"/>
</dbReference>
<dbReference type="AlphaFoldDB" id="A0A1G1X4Z5"/>
<evidence type="ECO:0000256" key="1">
    <source>
        <dbReference type="SAM" id="Phobius"/>
    </source>
</evidence>
<dbReference type="InterPro" id="IPR001279">
    <property type="entry name" value="Metallo-B-lactamas"/>
</dbReference>
<protein>
    <recommendedName>
        <fullName evidence="2">Metallo-beta-lactamase domain-containing protein</fullName>
    </recommendedName>
</protein>
<dbReference type="Proteomes" id="UP000177528">
    <property type="component" value="Unassembled WGS sequence"/>
</dbReference>
<sequence>MSAHVWAGNGLCLVAIFLLQLIPMPFQQIAMLDIGQGDSLLFQDGTIQVLVDGGPGAQVLERLTEEMPWYDKKLEVVVVTHFDRDHAEGITHVLQRYEVGMVMLPNYRPTTNIGRQLLSQIIDKKIPYRFGWYGQLLIAGGMQFRVMSPIPGQEWERLAKSKSNNASLIMRADIQDVSMLLTGDAEKGIETQLLNSVSSQALDVDILKVGHHGSKTSTSQQFLNVVTPSTSLISVSADNTYGHPTAEVLSRLTNTTIFRTDLNGTISFFRDENSWRVRCGNKSNLLFGQHVCINK</sequence>
<accession>A0A1G1X4Z5</accession>
<reference evidence="3 4" key="1">
    <citation type="journal article" date="2016" name="Nat. Commun.">
        <title>Thousands of microbial genomes shed light on interconnected biogeochemical processes in an aquifer system.</title>
        <authorList>
            <person name="Anantharaman K."/>
            <person name="Brown C.T."/>
            <person name="Hug L.A."/>
            <person name="Sharon I."/>
            <person name="Castelle C.J."/>
            <person name="Probst A.J."/>
            <person name="Thomas B.C."/>
            <person name="Singh A."/>
            <person name="Wilkins M.J."/>
            <person name="Karaoz U."/>
            <person name="Brodie E.L."/>
            <person name="Williams K.H."/>
            <person name="Hubbard S.S."/>
            <person name="Banfield J.F."/>
        </authorList>
    </citation>
    <scope>NUCLEOTIDE SEQUENCE [LARGE SCALE GENOMIC DNA]</scope>
</reference>
<dbReference type="CDD" id="cd07731">
    <property type="entry name" value="ComA-like_MBL-fold"/>
    <property type="match status" value="1"/>
</dbReference>